<accession>A0A7C9ESU4</accession>
<reference evidence="1" key="1">
    <citation type="journal article" date="2013" name="J. Plant Res.">
        <title>Effect of fungi and light on seed germination of three Opuntia species from semiarid lands of central Mexico.</title>
        <authorList>
            <person name="Delgado-Sanchez P."/>
            <person name="Jimenez-Bremont J.F."/>
            <person name="Guerrero-Gonzalez Mde L."/>
            <person name="Flores J."/>
        </authorList>
    </citation>
    <scope>NUCLEOTIDE SEQUENCE</scope>
    <source>
        <tissue evidence="1">Cladode</tissue>
    </source>
</reference>
<evidence type="ECO:0000313" key="1">
    <source>
        <dbReference type="EMBL" id="MBA4671947.1"/>
    </source>
</evidence>
<organism evidence="1">
    <name type="scientific">Opuntia streptacantha</name>
    <name type="common">Prickly pear cactus</name>
    <name type="synonym">Opuntia cardona</name>
    <dbReference type="NCBI Taxonomy" id="393608"/>
    <lineage>
        <taxon>Eukaryota</taxon>
        <taxon>Viridiplantae</taxon>
        <taxon>Streptophyta</taxon>
        <taxon>Embryophyta</taxon>
        <taxon>Tracheophyta</taxon>
        <taxon>Spermatophyta</taxon>
        <taxon>Magnoliopsida</taxon>
        <taxon>eudicotyledons</taxon>
        <taxon>Gunneridae</taxon>
        <taxon>Pentapetalae</taxon>
        <taxon>Caryophyllales</taxon>
        <taxon>Cactineae</taxon>
        <taxon>Cactaceae</taxon>
        <taxon>Opuntioideae</taxon>
        <taxon>Opuntia</taxon>
    </lineage>
</organism>
<protein>
    <submittedName>
        <fullName evidence="1">Uncharacterized protein</fullName>
    </submittedName>
</protein>
<dbReference type="AlphaFoldDB" id="A0A7C9ESU4"/>
<reference evidence="1" key="2">
    <citation type="submission" date="2020-07" db="EMBL/GenBank/DDBJ databases">
        <authorList>
            <person name="Vera ALvarez R."/>
            <person name="Arias-Moreno D.M."/>
            <person name="Jimenez-Jacinto V."/>
            <person name="Jimenez-Bremont J.F."/>
            <person name="Swaminathan K."/>
            <person name="Moose S.P."/>
            <person name="Guerrero-Gonzalez M.L."/>
            <person name="Marino-Ramirez L."/>
            <person name="Landsman D."/>
            <person name="Rodriguez-Kessler M."/>
            <person name="Delgado-Sanchez P."/>
        </authorList>
    </citation>
    <scope>NUCLEOTIDE SEQUENCE</scope>
    <source>
        <tissue evidence="1">Cladode</tissue>
    </source>
</reference>
<proteinExistence type="predicted"/>
<dbReference type="EMBL" id="GISG01252949">
    <property type="protein sequence ID" value="MBA4671947.1"/>
    <property type="molecule type" value="Transcribed_RNA"/>
</dbReference>
<sequence>MVLFNPRLININQTPTQKRKICVSSNTQMKLRNPEKIRDYNPRKLRLIRAIWRKRRFVFSGAIERTGGEHRRGREGVREGWQARQGLVCFVQGIFDWFWIYIILLLSKRLESGKCLI</sequence>
<name>A0A7C9ESU4_OPUST</name>